<dbReference type="Proteomes" id="UP000007797">
    <property type="component" value="Unassembled WGS sequence"/>
</dbReference>
<dbReference type="RefSeq" id="XP_004361125.1">
    <property type="nucleotide sequence ID" value="XM_004361068.1"/>
</dbReference>
<gene>
    <name evidence="1" type="ORF">DFA_05406</name>
</gene>
<keyword evidence="2" id="KW-1185">Reference proteome</keyword>
<dbReference type="EMBL" id="GL883008">
    <property type="protein sequence ID" value="EGG23274.1"/>
    <property type="molecule type" value="Genomic_DNA"/>
</dbReference>
<accession>F4PL52</accession>
<evidence type="ECO:0000313" key="2">
    <source>
        <dbReference type="Proteomes" id="UP000007797"/>
    </source>
</evidence>
<organism evidence="1 2">
    <name type="scientific">Cavenderia fasciculata</name>
    <name type="common">Slime mold</name>
    <name type="synonym">Dictyostelium fasciculatum</name>
    <dbReference type="NCBI Taxonomy" id="261658"/>
    <lineage>
        <taxon>Eukaryota</taxon>
        <taxon>Amoebozoa</taxon>
        <taxon>Evosea</taxon>
        <taxon>Eumycetozoa</taxon>
        <taxon>Dictyostelia</taxon>
        <taxon>Acytosteliales</taxon>
        <taxon>Cavenderiaceae</taxon>
        <taxon>Cavenderia</taxon>
    </lineage>
</organism>
<dbReference type="KEGG" id="dfa:DFA_05406"/>
<sequence length="131" mass="15269">MGYESAETSHQRAEVLKTFWFLSSHQFVSLGIRKGGSCACHPLKNTNFSSMPRDMTSLRLIQSRDRVSYRHHLSTIITFCLQLHHPSYSSSTFTFTIIALHSIDQPTVVHRFITFQQYHQYIRVRVCTIYV</sequence>
<dbReference type="GeneID" id="14875049"/>
<dbReference type="AlphaFoldDB" id="F4PL52"/>
<reference evidence="2" key="1">
    <citation type="journal article" date="2011" name="Genome Res.">
        <title>Phylogeny-wide analysis of social amoeba genomes highlights ancient origins for complex intercellular communication.</title>
        <authorList>
            <person name="Heidel A.J."/>
            <person name="Lawal H.M."/>
            <person name="Felder M."/>
            <person name="Schilde C."/>
            <person name="Helps N.R."/>
            <person name="Tunggal B."/>
            <person name="Rivero F."/>
            <person name="John U."/>
            <person name="Schleicher M."/>
            <person name="Eichinger L."/>
            <person name="Platzer M."/>
            <person name="Noegel A.A."/>
            <person name="Schaap P."/>
            <person name="Gloeckner G."/>
        </authorList>
    </citation>
    <scope>NUCLEOTIDE SEQUENCE [LARGE SCALE GENOMIC DNA]</scope>
    <source>
        <strain evidence="2">SH3</strain>
    </source>
</reference>
<protein>
    <submittedName>
        <fullName evidence="1">Uncharacterized protein</fullName>
    </submittedName>
</protein>
<name>F4PL52_CACFS</name>
<proteinExistence type="predicted"/>
<evidence type="ECO:0000313" key="1">
    <source>
        <dbReference type="EMBL" id="EGG23274.1"/>
    </source>
</evidence>